<dbReference type="Proteomes" id="UP000054608">
    <property type="component" value="Unassembled WGS sequence"/>
</dbReference>
<dbReference type="InterPro" id="IPR021014">
    <property type="entry name" value="SidE_PDE"/>
</dbReference>
<evidence type="ECO:0000313" key="3">
    <source>
        <dbReference type="EMBL" id="KTD46971.1"/>
    </source>
</evidence>
<evidence type="ECO:0000259" key="2">
    <source>
        <dbReference type="Pfam" id="PF12252"/>
    </source>
</evidence>
<dbReference type="Pfam" id="PF12252">
    <property type="entry name" value="SidE_PDE"/>
    <property type="match status" value="1"/>
</dbReference>
<feature type="region of interest" description="Disordered" evidence="1">
    <location>
        <begin position="430"/>
        <end position="452"/>
    </location>
</feature>
<organism evidence="3 4">
    <name type="scientific">Legionella rubrilucens</name>
    <dbReference type="NCBI Taxonomy" id="458"/>
    <lineage>
        <taxon>Bacteria</taxon>
        <taxon>Pseudomonadati</taxon>
        <taxon>Pseudomonadota</taxon>
        <taxon>Gammaproteobacteria</taxon>
        <taxon>Legionellales</taxon>
        <taxon>Legionellaceae</taxon>
        <taxon>Legionella</taxon>
    </lineage>
</organism>
<dbReference type="RefSeq" id="WP_058531897.1">
    <property type="nucleotide sequence ID" value="NZ_CAAAIN010000002.1"/>
</dbReference>
<name>A0A0W0XQM9_9GAMM</name>
<reference evidence="3 4" key="1">
    <citation type="submission" date="2015-11" db="EMBL/GenBank/DDBJ databases">
        <title>Genomic analysis of 38 Legionella species identifies large and diverse effector repertoires.</title>
        <authorList>
            <person name="Burstein D."/>
            <person name="Amaro F."/>
            <person name="Zusman T."/>
            <person name="Lifshitz Z."/>
            <person name="Cohen O."/>
            <person name="Gilbert J.A."/>
            <person name="Pupko T."/>
            <person name="Shuman H.A."/>
            <person name="Segal G."/>
        </authorList>
    </citation>
    <scope>NUCLEOTIDE SEQUENCE [LARGE SCALE GENOMIC DNA]</scope>
    <source>
        <strain evidence="3 4">WA-270A-C2</strain>
    </source>
</reference>
<accession>A0A0W0XQM9</accession>
<dbReference type="PATRIC" id="fig|458.5.peg.1975"/>
<dbReference type="EMBL" id="LNYT01000020">
    <property type="protein sequence ID" value="KTD46971.1"/>
    <property type="molecule type" value="Genomic_DNA"/>
</dbReference>
<dbReference type="AlphaFoldDB" id="A0A0W0XQM9"/>
<proteinExistence type="predicted"/>
<gene>
    <name evidence="3" type="ORF">Lrub_1893</name>
</gene>
<comment type="caution">
    <text evidence="3">The sequence shown here is derived from an EMBL/GenBank/DDBJ whole genome shotgun (WGS) entry which is preliminary data.</text>
</comment>
<keyword evidence="4" id="KW-1185">Reference proteome</keyword>
<dbReference type="OrthoDB" id="5630341at2"/>
<feature type="domain" description="SidE PDE" evidence="2">
    <location>
        <begin position="130"/>
        <end position="334"/>
    </location>
</feature>
<sequence length="452" mass="51801">MLTIQTRRLTTEIFELRVNDHFTRYLSQQEMDDLQGKVRQFASDVGLFRPFIPIQVEPVLLDLSRDDEARLLNILLYQQKKHIDFPEELTLSKEKKYPVIVSYSDLSKFKFYWEDQNAPASLLWQQLSQELIEHPYLDDPQNYEVRYNSIAFHINHGTASGLRTMILVQSGLALLKQWGRDEVQTLAKNLGTKEQSCLQLAGFLLRSGRTNELSWDDDPTYSPRSAYVFTTIAHELGYDPELIKDIADCFDFDKELTSDDKSPQRWHRKTLYQTLLKLAHQAELVRCKPKLESLSTKINVLFNDILLSTCSISGLTGQFLLFAAVLCKNTGSPVLPKELREELNMDFFANLVLAVSCANNAGTTLKNLTVLGREFVSHLDCRSITAATTHPRTLHLSLGIENTHEKDEILPEKDTIESNQVIYRFDNTFFSSPGKDQQDKKEPPSLKNYGMV</sequence>
<protein>
    <recommendedName>
        <fullName evidence="2">SidE PDE domain-containing protein</fullName>
    </recommendedName>
</protein>
<evidence type="ECO:0000313" key="4">
    <source>
        <dbReference type="Proteomes" id="UP000054608"/>
    </source>
</evidence>
<evidence type="ECO:0000256" key="1">
    <source>
        <dbReference type="SAM" id="MobiDB-lite"/>
    </source>
</evidence>